<protein>
    <submittedName>
        <fullName evidence="5">Chromosome partitioning ATPase</fullName>
    </submittedName>
</protein>
<reference evidence="5" key="1">
    <citation type="journal article" date="2014" name="Int. J. Syst. Evol. Microbiol.">
        <title>Complete genome sequence of Corynebacterium casei LMG S-19264T (=DSM 44701T), isolated from a smear-ripened cheese.</title>
        <authorList>
            <consortium name="US DOE Joint Genome Institute (JGI-PGF)"/>
            <person name="Walter F."/>
            <person name="Albersmeier A."/>
            <person name="Kalinowski J."/>
            <person name="Ruckert C."/>
        </authorList>
    </citation>
    <scope>NUCLEOTIDE SEQUENCE</scope>
    <source>
        <strain evidence="5">CGMCC 1.15725</strain>
    </source>
</reference>
<comment type="caution">
    <text evidence="5">The sequence shown here is derived from an EMBL/GenBank/DDBJ whole genome shotgun (WGS) entry which is preliminary data.</text>
</comment>
<dbReference type="GO" id="GO:0004713">
    <property type="term" value="F:protein tyrosine kinase activity"/>
    <property type="evidence" value="ECO:0007669"/>
    <property type="project" value="TreeGrafter"/>
</dbReference>
<dbReference type="RefSeq" id="WP_189044218.1">
    <property type="nucleotide sequence ID" value="NZ_BMJQ01000003.1"/>
</dbReference>
<name>A0A8J2YRN7_9PROT</name>
<feature type="region of interest" description="Disordered" evidence="3">
    <location>
        <begin position="1"/>
        <end position="50"/>
    </location>
</feature>
<organism evidence="5 6">
    <name type="scientific">Aliidongia dinghuensis</name>
    <dbReference type="NCBI Taxonomy" id="1867774"/>
    <lineage>
        <taxon>Bacteria</taxon>
        <taxon>Pseudomonadati</taxon>
        <taxon>Pseudomonadota</taxon>
        <taxon>Alphaproteobacteria</taxon>
        <taxon>Rhodospirillales</taxon>
        <taxon>Dongiaceae</taxon>
        <taxon>Aliidongia</taxon>
    </lineage>
</organism>
<dbReference type="InterPro" id="IPR002586">
    <property type="entry name" value="CobQ/CobB/MinD/ParA_Nub-bd_dom"/>
</dbReference>
<gene>
    <name evidence="5" type="ORF">GCM10011611_15330</name>
</gene>
<evidence type="ECO:0000256" key="3">
    <source>
        <dbReference type="SAM" id="MobiDB-lite"/>
    </source>
</evidence>
<dbReference type="InterPro" id="IPR027417">
    <property type="entry name" value="P-loop_NTPase"/>
</dbReference>
<feature type="domain" description="CobQ/CobB/MinD/ParA nucleotide binding" evidence="4">
    <location>
        <begin position="123"/>
        <end position="217"/>
    </location>
</feature>
<dbReference type="SUPFAM" id="SSF52540">
    <property type="entry name" value="P-loop containing nucleoside triphosphate hydrolases"/>
    <property type="match status" value="1"/>
</dbReference>
<proteinExistence type="predicted"/>
<accession>A0A8J2YRN7</accession>
<dbReference type="Pfam" id="PF01656">
    <property type="entry name" value="CbiA"/>
    <property type="match status" value="1"/>
</dbReference>
<feature type="compositionally biased region" description="Polar residues" evidence="3">
    <location>
        <begin position="24"/>
        <end position="38"/>
    </location>
</feature>
<evidence type="ECO:0000259" key="4">
    <source>
        <dbReference type="Pfam" id="PF01656"/>
    </source>
</evidence>
<evidence type="ECO:0000313" key="5">
    <source>
        <dbReference type="EMBL" id="GGF10694.1"/>
    </source>
</evidence>
<dbReference type="CDD" id="cd05387">
    <property type="entry name" value="BY-kinase"/>
    <property type="match status" value="1"/>
</dbReference>
<sequence length="317" mass="34751">MSDIDNEGQVAGRRPSLVERAAQALSNQAGDAASTTPARKQPSKPMAAPRMPALPKIDEAVEAEAQKAGKFVHLNLDALTARHVLTPRGERSRMAEEYRSIKRPLLQYARASFKKPELKGNLIMVTSAIPGEGKTFTTVNLAMSIAKERDLNVLLIDADLSRPSLASRLGIEESLGLTDLLEDPSLDVSQVLQRTNIRNLSLITAGRPHTMGTELLASRRAETVINELARRYPDRIILFDTSPIQATNEGGALASEVGQVILIVEAERTTEMEIKGALEMLSVCPNVMLLLNKTKTRFGRYYGTYYGTYYGQDAEQA</sequence>
<dbReference type="Gene3D" id="3.40.50.300">
    <property type="entry name" value="P-loop containing nucleotide triphosphate hydrolases"/>
    <property type="match status" value="1"/>
</dbReference>
<dbReference type="InterPro" id="IPR005702">
    <property type="entry name" value="Wzc-like_C"/>
</dbReference>
<dbReference type="EMBL" id="BMJQ01000003">
    <property type="protein sequence ID" value="GGF10694.1"/>
    <property type="molecule type" value="Genomic_DNA"/>
</dbReference>
<keyword evidence="2" id="KW-0067">ATP-binding</keyword>
<evidence type="ECO:0000256" key="2">
    <source>
        <dbReference type="ARBA" id="ARBA00022840"/>
    </source>
</evidence>
<dbReference type="InterPro" id="IPR050445">
    <property type="entry name" value="Bact_polysacc_biosynth/exp"/>
</dbReference>
<reference evidence="5" key="2">
    <citation type="submission" date="2020-09" db="EMBL/GenBank/DDBJ databases">
        <authorList>
            <person name="Sun Q."/>
            <person name="Zhou Y."/>
        </authorList>
    </citation>
    <scope>NUCLEOTIDE SEQUENCE</scope>
    <source>
        <strain evidence="5">CGMCC 1.15725</strain>
    </source>
</reference>
<keyword evidence="6" id="KW-1185">Reference proteome</keyword>
<dbReference type="NCBIfam" id="TIGR03018">
    <property type="entry name" value="pepcterm_TyrKin"/>
    <property type="match status" value="1"/>
</dbReference>
<dbReference type="PANTHER" id="PTHR32309">
    <property type="entry name" value="TYROSINE-PROTEIN KINASE"/>
    <property type="match status" value="1"/>
</dbReference>
<dbReference type="PANTHER" id="PTHR32309:SF13">
    <property type="entry name" value="FERRIC ENTEROBACTIN TRANSPORT PROTEIN FEPE"/>
    <property type="match status" value="1"/>
</dbReference>
<keyword evidence="1" id="KW-0547">Nucleotide-binding</keyword>
<dbReference type="Proteomes" id="UP000646365">
    <property type="component" value="Unassembled WGS sequence"/>
</dbReference>
<evidence type="ECO:0000313" key="6">
    <source>
        <dbReference type="Proteomes" id="UP000646365"/>
    </source>
</evidence>
<evidence type="ECO:0000256" key="1">
    <source>
        <dbReference type="ARBA" id="ARBA00022741"/>
    </source>
</evidence>
<dbReference type="AlphaFoldDB" id="A0A8J2YRN7"/>
<dbReference type="GO" id="GO:0005886">
    <property type="term" value="C:plasma membrane"/>
    <property type="evidence" value="ECO:0007669"/>
    <property type="project" value="TreeGrafter"/>
</dbReference>